<feature type="transmembrane region" description="Helical" evidence="2">
    <location>
        <begin position="20"/>
        <end position="38"/>
    </location>
</feature>
<dbReference type="AlphaFoldDB" id="A0A934VCV4"/>
<sequence>MRFDLHIRSHMVGCAVLKSYVTWAMIVGVFVALSLRAIGFDHLHDIRSNSCSTIEMSADSQLDADLPDDDQQDDKGCPPDHEHHNCCSSGLPLSLDSSYICRLGVPGSSLLGVRHEGEVPPEGPFLASEKPPLI</sequence>
<gene>
    <name evidence="3" type="ORF">JIN84_17255</name>
</gene>
<protein>
    <submittedName>
        <fullName evidence="3">Uncharacterized protein</fullName>
    </submittedName>
</protein>
<comment type="caution">
    <text evidence="3">The sequence shown here is derived from an EMBL/GenBank/DDBJ whole genome shotgun (WGS) entry which is preliminary data.</text>
</comment>
<keyword evidence="2" id="KW-1133">Transmembrane helix</keyword>
<feature type="region of interest" description="Disordered" evidence="1">
    <location>
        <begin position="61"/>
        <end position="83"/>
    </location>
</feature>
<evidence type="ECO:0000256" key="2">
    <source>
        <dbReference type="SAM" id="Phobius"/>
    </source>
</evidence>
<accession>A0A934VCV4</accession>
<keyword evidence="2" id="KW-0812">Transmembrane</keyword>
<name>A0A934VCV4_9BACT</name>
<keyword evidence="4" id="KW-1185">Reference proteome</keyword>
<dbReference type="Proteomes" id="UP000600139">
    <property type="component" value="Unassembled WGS sequence"/>
</dbReference>
<evidence type="ECO:0000313" key="3">
    <source>
        <dbReference type="EMBL" id="MBK1817371.1"/>
    </source>
</evidence>
<evidence type="ECO:0000256" key="1">
    <source>
        <dbReference type="SAM" id="MobiDB-lite"/>
    </source>
</evidence>
<organism evidence="3 4">
    <name type="scientific">Luteolibacter yonseiensis</name>
    <dbReference type="NCBI Taxonomy" id="1144680"/>
    <lineage>
        <taxon>Bacteria</taxon>
        <taxon>Pseudomonadati</taxon>
        <taxon>Verrucomicrobiota</taxon>
        <taxon>Verrucomicrobiia</taxon>
        <taxon>Verrucomicrobiales</taxon>
        <taxon>Verrucomicrobiaceae</taxon>
        <taxon>Luteolibacter</taxon>
    </lineage>
</organism>
<evidence type="ECO:0000313" key="4">
    <source>
        <dbReference type="Proteomes" id="UP000600139"/>
    </source>
</evidence>
<proteinExistence type="predicted"/>
<reference evidence="3" key="1">
    <citation type="submission" date="2021-01" db="EMBL/GenBank/DDBJ databases">
        <title>Modified the classification status of verrucomicrobia.</title>
        <authorList>
            <person name="Feng X."/>
        </authorList>
    </citation>
    <scope>NUCLEOTIDE SEQUENCE</scope>
    <source>
        <strain evidence="3">JCM 18052</strain>
    </source>
</reference>
<feature type="compositionally biased region" description="Basic and acidic residues" evidence="1">
    <location>
        <begin position="73"/>
        <end position="83"/>
    </location>
</feature>
<keyword evidence="2" id="KW-0472">Membrane</keyword>
<dbReference type="RefSeq" id="WP_200352314.1">
    <property type="nucleotide sequence ID" value="NZ_BAABHZ010000001.1"/>
</dbReference>
<dbReference type="EMBL" id="JAENIK010000012">
    <property type="protein sequence ID" value="MBK1817371.1"/>
    <property type="molecule type" value="Genomic_DNA"/>
</dbReference>